<keyword evidence="2" id="KW-1185">Reference proteome</keyword>
<evidence type="ECO:0000313" key="2">
    <source>
        <dbReference type="Proteomes" id="UP000015525"/>
    </source>
</evidence>
<organism evidence="1 2">
    <name type="scientific">Sphingobium quisquiliarum P25</name>
    <dbReference type="NCBI Taxonomy" id="1329909"/>
    <lineage>
        <taxon>Bacteria</taxon>
        <taxon>Pseudomonadati</taxon>
        <taxon>Pseudomonadota</taxon>
        <taxon>Alphaproteobacteria</taxon>
        <taxon>Sphingomonadales</taxon>
        <taxon>Sphingomonadaceae</taxon>
        <taxon>Sphingobium</taxon>
    </lineage>
</organism>
<dbReference type="RefSeq" id="WP_021236648.1">
    <property type="nucleotide sequence ID" value="NZ_ATHO01000010.1"/>
</dbReference>
<sequence length="151" mass="16936">MGGFARWITRQEDVISAAAHRKSIALSRWPGKEWVQRAGEEAMFMKFSPLACAAAILAALMPAAALADDPQDPSMRSAAARARDRAAIKQMNQRQLAYVRQRDARNGVTYRVPRRDRDAYESAQADYAQKMAAWRRAVAACNAGRWEYCDD</sequence>
<protein>
    <submittedName>
        <fullName evidence="1">Uncharacterized protein</fullName>
    </submittedName>
</protein>
<proteinExistence type="predicted"/>
<accession>T0HN67</accession>
<dbReference type="Proteomes" id="UP000015525">
    <property type="component" value="Unassembled WGS sequence"/>
</dbReference>
<dbReference type="AlphaFoldDB" id="T0HN67"/>
<comment type="caution">
    <text evidence="1">The sequence shown here is derived from an EMBL/GenBank/DDBJ whole genome shotgun (WGS) entry which is preliminary data.</text>
</comment>
<reference evidence="1 2" key="1">
    <citation type="journal article" date="2013" name="Genome Announc.">
        <title>Draft Genome Sequence of Sphingobium quisquiliarum Strain P25T, a Novel Hexachlorocyclohexane (HCH)-Degrading Bacterium Isolated from an HCH Dumpsite.</title>
        <authorList>
            <person name="Kumar Singh A."/>
            <person name="Sangwan N."/>
            <person name="Sharma A."/>
            <person name="Gupta V."/>
            <person name="Khurana J.P."/>
            <person name="Lal R."/>
        </authorList>
    </citation>
    <scope>NUCLEOTIDE SEQUENCE [LARGE SCALE GENOMIC DNA]</scope>
    <source>
        <strain evidence="1 2">P25</strain>
    </source>
</reference>
<gene>
    <name evidence="1" type="ORF">L288_01610</name>
</gene>
<name>T0HN67_9SPHN</name>
<dbReference type="EMBL" id="ATHO01000010">
    <property type="protein sequence ID" value="EQB14467.1"/>
    <property type="molecule type" value="Genomic_DNA"/>
</dbReference>
<evidence type="ECO:0000313" key="1">
    <source>
        <dbReference type="EMBL" id="EQB14467.1"/>
    </source>
</evidence>
<dbReference type="PATRIC" id="fig|1329909.3.peg.294"/>